<organism evidence="1 2">
    <name type="scientific">Tetradesmus obliquus</name>
    <name type="common">Green alga</name>
    <name type="synonym">Acutodesmus obliquus</name>
    <dbReference type="NCBI Taxonomy" id="3088"/>
    <lineage>
        <taxon>Eukaryota</taxon>
        <taxon>Viridiplantae</taxon>
        <taxon>Chlorophyta</taxon>
        <taxon>core chlorophytes</taxon>
        <taxon>Chlorophyceae</taxon>
        <taxon>CS clade</taxon>
        <taxon>Sphaeropleales</taxon>
        <taxon>Scenedesmaceae</taxon>
        <taxon>Tetradesmus</taxon>
    </lineage>
</organism>
<evidence type="ECO:0008006" key="3">
    <source>
        <dbReference type="Google" id="ProtNLM"/>
    </source>
</evidence>
<keyword evidence="2" id="KW-1185">Reference proteome</keyword>
<evidence type="ECO:0000313" key="2">
    <source>
        <dbReference type="Proteomes" id="UP000256970"/>
    </source>
</evidence>
<protein>
    <recommendedName>
        <fullName evidence="3">PPPDE domain-containing protein</fullName>
    </recommendedName>
</protein>
<proteinExistence type="predicted"/>
<dbReference type="Proteomes" id="UP000256970">
    <property type="component" value="Unassembled WGS sequence"/>
</dbReference>
<sequence length="132" mass="14696">MPLVGFEKVAAALKHMQPAKQLLELHTYTLLQGPDQVWYFDFLPLRPTHPTTAALLLSASAAPGELRVRKLETRAVRVSSSVRLLGSCLHDDPLQLAADYNRAFNTQLHLLHNNCSHHTEGLTCLLLTPQHS</sequence>
<dbReference type="EMBL" id="FNXT01001297">
    <property type="protein sequence ID" value="SZX77941.1"/>
    <property type="molecule type" value="Genomic_DNA"/>
</dbReference>
<reference evidence="1 2" key="1">
    <citation type="submission" date="2016-10" db="EMBL/GenBank/DDBJ databases">
        <authorList>
            <person name="Cai Z."/>
        </authorList>
    </citation>
    <scope>NUCLEOTIDE SEQUENCE [LARGE SCALE GENOMIC DNA]</scope>
</reference>
<dbReference type="PANTHER" id="PTHR36342">
    <property type="entry name" value="PTB DOMAIN ENGULFMENT ADAPTER"/>
    <property type="match status" value="1"/>
</dbReference>
<dbReference type="PANTHER" id="PTHR36342:SF1">
    <property type="entry name" value="PTB DOMAIN ENGULFMENT ADAPTER"/>
    <property type="match status" value="1"/>
</dbReference>
<dbReference type="AlphaFoldDB" id="A0A383WKK3"/>
<evidence type="ECO:0000313" key="1">
    <source>
        <dbReference type="EMBL" id="SZX77941.1"/>
    </source>
</evidence>
<name>A0A383WKK3_TETOB</name>
<accession>A0A383WKK3</accession>
<gene>
    <name evidence="1" type="ORF">BQ4739_LOCUS18275</name>
</gene>